<protein>
    <submittedName>
        <fullName evidence="2">Uncharacterized protein</fullName>
    </submittedName>
</protein>
<evidence type="ECO:0000313" key="3">
    <source>
        <dbReference type="Proteomes" id="UP001501638"/>
    </source>
</evidence>
<keyword evidence="1" id="KW-0472">Membrane</keyword>
<evidence type="ECO:0000256" key="1">
    <source>
        <dbReference type="SAM" id="Phobius"/>
    </source>
</evidence>
<dbReference type="RefSeq" id="WP_344320763.1">
    <property type="nucleotide sequence ID" value="NZ_BAAASZ010000007.1"/>
</dbReference>
<dbReference type="EMBL" id="BAAASZ010000007">
    <property type="protein sequence ID" value="GAA2428694.1"/>
    <property type="molecule type" value="Genomic_DNA"/>
</dbReference>
<proteinExistence type="predicted"/>
<evidence type="ECO:0000313" key="2">
    <source>
        <dbReference type="EMBL" id="GAA2428694.1"/>
    </source>
</evidence>
<dbReference type="Proteomes" id="UP001501638">
    <property type="component" value="Unassembled WGS sequence"/>
</dbReference>
<accession>A0ABP5WKI6</accession>
<reference evidence="3" key="1">
    <citation type="journal article" date="2019" name="Int. J. Syst. Evol. Microbiol.">
        <title>The Global Catalogue of Microorganisms (GCM) 10K type strain sequencing project: providing services to taxonomists for standard genome sequencing and annotation.</title>
        <authorList>
            <consortium name="The Broad Institute Genomics Platform"/>
            <consortium name="The Broad Institute Genome Sequencing Center for Infectious Disease"/>
            <person name="Wu L."/>
            <person name="Ma J."/>
        </authorList>
    </citation>
    <scope>NUCLEOTIDE SEQUENCE [LARGE SCALE GENOMIC DNA]</scope>
    <source>
        <strain evidence="3">JCM 6305</strain>
    </source>
</reference>
<dbReference type="InterPro" id="IPR039708">
    <property type="entry name" value="MT1774/Rv1733c-like"/>
</dbReference>
<keyword evidence="3" id="KW-1185">Reference proteome</keyword>
<name>A0ABP5WKI6_9ACTN</name>
<keyword evidence="1" id="KW-0812">Transmembrane</keyword>
<dbReference type="PANTHER" id="PTHR42305:SF1">
    <property type="entry name" value="MEMBRANE PROTEIN RV1733C-RELATED"/>
    <property type="match status" value="1"/>
</dbReference>
<keyword evidence="1" id="KW-1133">Transmembrane helix</keyword>
<comment type="caution">
    <text evidence="2">The sequence shown here is derived from an EMBL/GenBank/DDBJ whole genome shotgun (WGS) entry which is preliminary data.</text>
</comment>
<organism evidence="2 3">
    <name type="scientific">Streptomyces macrosporus</name>
    <dbReference type="NCBI Taxonomy" id="44032"/>
    <lineage>
        <taxon>Bacteria</taxon>
        <taxon>Bacillati</taxon>
        <taxon>Actinomycetota</taxon>
        <taxon>Actinomycetes</taxon>
        <taxon>Kitasatosporales</taxon>
        <taxon>Streptomycetaceae</taxon>
        <taxon>Streptomyces</taxon>
    </lineage>
</organism>
<feature type="transmembrane region" description="Helical" evidence="1">
    <location>
        <begin position="156"/>
        <end position="178"/>
    </location>
</feature>
<sequence>MTNLIPQAQPPPARSRWGWRWRRNPLRRPTDLLEAWIGLILAVAVAAAAPPAALAAGGAAHRSLEHVASEQARTGRQVTAVLVRDAAEHPASDSRTAEEGRHPALVRYTAPDGTTRTATTGVRSGQVAGDTVRVWIDGAGDLAEPPMTSDEIRSSATGWALLAAIGVAVAGGAAYALARRVLDRRRAAEWDEAWARTAPRWTASP</sequence>
<dbReference type="PANTHER" id="PTHR42305">
    <property type="entry name" value="MEMBRANE PROTEIN RV1733C-RELATED"/>
    <property type="match status" value="1"/>
</dbReference>
<gene>
    <name evidence="2" type="ORF">GCM10010405_09170</name>
</gene>